<dbReference type="PANTHER" id="PTHR43567">
    <property type="entry name" value="FLAVOREDOXIN-RELATED-RELATED"/>
    <property type="match status" value="1"/>
</dbReference>
<dbReference type="HOGENOM" id="CLU_075333_0_0_6"/>
<dbReference type="RefSeq" id="WP_019463707.1">
    <property type="nucleotide sequence ID" value="NZ_ALOY01000073.1"/>
</dbReference>
<dbReference type="PANTHER" id="PTHR43567:SF1">
    <property type="entry name" value="FLAVOREDOXIN"/>
    <property type="match status" value="1"/>
</dbReference>
<dbReference type="GO" id="GO:0010181">
    <property type="term" value="F:FMN binding"/>
    <property type="evidence" value="ECO:0007669"/>
    <property type="project" value="InterPro"/>
</dbReference>
<keyword evidence="6" id="KW-1185">Reference proteome</keyword>
<dbReference type="SUPFAM" id="SSF50475">
    <property type="entry name" value="FMN-binding split barrel"/>
    <property type="match status" value="1"/>
</dbReference>
<dbReference type="STRING" id="1217721.HY57_00805"/>
<dbReference type="Pfam" id="PF01613">
    <property type="entry name" value="Flavin_Reduct"/>
    <property type="match status" value="1"/>
</dbReference>
<keyword evidence="2" id="KW-0285">Flavoprotein</keyword>
<accession>A0A075JWK0</accession>
<sequence length="212" mass="23766">MDMHRFPDTRVIHPSILYFGTPVVLITTRNRDGSTNITPMSSAWALADRIVIGLSGGGQGLANLRRERECVLNLAGEDMHRGVERIAPTTGKATVPPWKQAIGYRHEADKFALGGWHELPSLTVRPPRIMECPLQLEAQVLLEVERPLEAWRDSAGGYAIIELEVLHVHAHENVTVPGTQHVDPQRYRPLFYLFRHYVGPGKPLGRTFKAEV</sequence>
<dbReference type="InterPro" id="IPR012349">
    <property type="entry name" value="Split_barrel_FMN-bd"/>
</dbReference>
<comment type="cofactor">
    <cofactor evidence="1">
        <name>FMN</name>
        <dbReference type="ChEBI" id="CHEBI:58210"/>
    </cofactor>
</comment>
<dbReference type="SMART" id="SM00903">
    <property type="entry name" value="Flavin_Reduct"/>
    <property type="match status" value="1"/>
</dbReference>
<evidence type="ECO:0000256" key="1">
    <source>
        <dbReference type="ARBA" id="ARBA00001917"/>
    </source>
</evidence>
<feature type="domain" description="Flavin reductase like" evidence="4">
    <location>
        <begin position="16"/>
        <end position="183"/>
    </location>
</feature>
<name>A0A075JWK0_9GAMM</name>
<evidence type="ECO:0000313" key="5">
    <source>
        <dbReference type="EMBL" id="AIF45905.1"/>
    </source>
</evidence>
<dbReference type="Proteomes" id="UP000027987">
    <property type="component" value="Chromosome"/>
</dbReference>
<dbReference type="InterPro" id="IPR052174">
    <property type="entry name" value="Flavoredoxin"/>
</dbReference>
<dbReference type="AlphaFoldDB" id="A0A075JWK0"/>
<dbReference type="PATRIC" id="fig|1217721.7.peg.168"/>
<evidence type="ECO:0000313" key="6">
    <source>
        <dbReference type="Proteomes" id="UP000027987"/>
    </source>
</evidence>
<evidence type="ECO:0000259" key="4">
    <source>
        <dbReference type="SMART" id="SM00903"/>
    </source>
</evidence>
<proteinExistence type="inferred from homology"/>
<dbReference type="InterPro" id="IPR002563">
    <property type="entry name" value="Flavin_Rdtase-like_dom"/>
</dbReference>
<dbReference type="OrthoDB" id="5946411at2"/>
<dbReference type="GO" id="GO:0016646">
    <property type="term" value="F:oxidoreductase activity, acting on the CH-NH group of donors, NAD or NADP as acceptor"/>
    <property type="evidence" value="ECO:0007669"/>
    <property type="project" value="UniProtKB-ARBA"/>
</dbReference>
<evidence type="ECO:0000256" key="2">
    <source>
        <dbReference type="ARBA" id="ARBA00022630"/>
    </source>
</evidence>
<organism evidence="5 6">
    <name type="scientific">Dyella japonica A8</name>
    <dbReference type="NCBI Taxonomy" id="1217721"/>
    <lineage>
        <taxon>Bacteria</taxon>
        <taxon>Pseudomonadati</taxon>
        <taxon>Pseudomonadota</taxon>
        <taxon>Gammaproteobacteria</taxon>
        <taxon>Lysobacterales</taxon>
        <taxon>Rhodanobacteraceae</taxon>
        <taxon>Dyella</taxon>
    </lineage>
</organism>
<comment type="similarity">
    <text evidence="3">Belongs to the flavoredoxin family.</text>
</comment>
<dbReference type="KEGG" id="dja:HY57_00805"/>
<protein>
    <recommendedName>
        <fullName evidence="4">Flavin reductase like domain-containing protein</fullName>
    </recommendedName>
</protein>
<reference evidence="5 6" key="1">
    <citation type="submission" date="2014-07" db="EMBL/GenBank/DDBJ databases">
        <title>Complete Genome Sequence of Dyella japonica Strain A8 Isolated from Malaysian Tropical Soil.</title>
        <authorList>
            <person name="Hui R.K.H."/>
            <person name="Chen J.-W."/>
            <person name="Chan K.-G."/>
            <person name="Leung F.C.C."/>
        </authorList>
    </citation>
    <scope>NUCLEOTIDE SEQUENCE [LARGE SCALE GENOMIC DNA]</scope>
    <source>
        <strain evidence="5 6">A8</strain>
    </source>
</reference>
<dbReference type="Gene3D" id="2.30.110.10">
    <property type="entry name" value="Electron Transport, Fmn-binding Protein, Chain A"/>
    <property type="match status" value="1"/>
</dbReference>
<gene>
    <name evidence="5" type="ORF">HY57_00805</name>
</gene>
<evidence type="ECO:0000256" key="3">
    <source>
        <dbReference type="ARBA" id="ARBA00038054"/>
    </source>
</evidence>
<dbReference type="EMBL" id="CP008884">
    <property type="protein sequence ID" value="AIF45905.1"/>
    <property type="molecule type" value="Genomic_DNA"/>
</dbReference>